<evidence type="ECO:0000256" key="1">
    <source>
        <dbReference type="ARBA" id="ARBA00004370"/>
    </source>
</evidence>
<evidence type="ECO:0000256" key="9">
    <source>
        <dbReference type="SAM" id="MobiDB-lite"/>
    </source>
</evidence>
<evidence type="ECO:0000313" key="11">
    <source>
        <dbReference type="Proteomes" id="UP000320333"/>
    </source>
</evidence>
<evidence type="ECO:0000256" key="2">
    <source>
        <dbReference type="ARBA" id="ARBA00022614"/>
    </source>
</evidence>
<keyword evidence="5" id="KW-0677">Repeat</keyword>
<keyword evidence="2" id="KW-0433">Leucine-rich repeat</keyword>
<accession>A0A507ESC3</accession>
<dbReference type="InterPro" id="IPR032675">
    <property type="entry name" value="LRR_dom_sf"/>
</dbReference>
<evidence type="ECO:0008006" key="12">
    <source>
        <dbReference type="Google" id="ProtNLM"/>
    </source>
</evidence>
<evidence type="ECO:0000256" key="3">
    <source>
        <dbReference type="ARBA" id="ARBA00022692"/>
    </source>
</evidence>
<dbReference type="STRING" id="246404.A0A507ESC3"/>
<keyword evidence="4" id="KW-0732">Signal</keyword>
<reference evidence="10 11" key="1">
    <citation type="journal article" date="2019" name="Sci. Rep.">
        <title>Comparative genomics of chytrid fungi reveal insights into the obligate biotrophic and pathogenic lifestyle of Synchytrium endobioticum.</title>
        <authorList>
            <person name="van de Vossenberg B.T.L.H."/>
            <person name="Warris S."/>
            <person name="Nguyen H.D.T."/>
            <person name="van Gent-Pelzer M.P.E."/>
            <person name="Joly D.L."/>
            <person name="van de Geest H.C."/>
            <person name="Bonants P.J.M."/>
            <person name="Smith D.S."/>
            <person name="Levesque C.A."/>
            <person name="van der Lee T.A.J."/>
        </authorList>
    </citation>
    <scope>NUCLEOTIDE SEQUENCE [LARGE SCALE GENOMIC DNA]</scope>
    <source>
        <strain evidence="10 11">CBS 675.73</strain>
    </source>
</reference>
<evidence type="ECO:0000313" key="10">
    <source>
        <dbReference type="EMBL" id="TPX67149.1"/>
    </source>
</evidence>
<dbReference type="AlphaFoldDB" id="A0A507ESC3"/>
<keyword evidence="7" id="KW-0472">Membrane</keyword>
<dbReference type="InterPro" id="IPR046956">
    <property type="entry name" value="RLP23-like"/>
</dbReference>
<dbReference type="FunFam" id="3.80.10.10:FF:000041">
    <property type="entry name" value="LRR receptor-like serine/threonine-protein kinase ERECTA"/>
    <property type="match status" value="1"/>
</dbReference>
<dbReference type="GO" id="GO:0016020">
    <property type="term" value="C:membrane"/>
    <property type="evidence" value="ECO:0007669"/>
    <property type="project" value="UniProtKB-SubCell"/>
</dbReference>
<gene>
    <name evidence="10" type="ORF">CcCBS67573_g07603</name>
</gene>
<evidence type="ECO:0000256" key="4">
    <source>
        <dbReference type="ARBA" id="ARBA00022729"/>
    </source>
</evidence>
<dbReference type="PANTHER" id="PTHR48063:SF112">
    <property type="entry name" value="RECEPTOR LIKE PROTEIN 30-LIKE"/>
    <property type="match status" value="1"/>
</dbReference>
<dbReference type="Pfam" id="PF13855">
    <property type="entry name" value="LRR_8"/>
    <property type="match status" value="1"/>
</dbReference>
<keyword evidence="8" id="KW-0325">Glycoprotein</keyword>
<evidence type="ECO:0000256" key="8">
    <source>
        <dbReference type="ARBA" id="ARBA00023180"/>
    </source>
</evidence>
<dbReference type="SUPFAM" id="SSF52058">
    <property type="entry name" value="L domain-like"/>
    <property type="match status" value="1"/>
</dbReference>
<dbReference type="OrthoDB" id="2021138at2759"/>
<keyword evidence="11" id="KW-1185">Reference proteome</keyword>
<dbReference type="EMBL" id="QEAP01000411">
    <property type="protein sequence ID" value="TPX67149.1"/>
    <property type="molecule type" value="Genomic_DNA"/>
</dbReference>
<comment type="subcellular location">
    <subcellularLocation>
        <location evidence="1">Membrane</location>
    </subcellularLocation>
</comment>
<sequence length="353" mass="38541">MEALLLQMMASLHRIETRLDAIEQSQTRLESALHPQVEPQVVSSTIAPAQPPSIAETPQDKPQMVSSNMGSDPQLPSTATAAAIAQTPTTPAADSSPNVTLNDVTYTFPVSLIVPVFSRVSPEFSVRYRRISRAFNTALSSSEFAQANISQHCTRKSGSCWKRADRFDELWFHVWPESFQLAYAGLVLGDTARIDSMLCSGSIPGAIGRMRNLKRIHWADCFLSGAIPDTIGQLTNLVSLNIGENQLTGIIPDSIANLSNLTFLHLGGNPSLDPAPIPDSFAFLKRLKQLYLYNSNRVGSLPEWMAAFDDLEHLELAQNQLTGVVSSDLAAAFSRLGKLTLDADKFTLQRDGT</sequence>
<keyword evidence="6" id="KW-1133">Transmembrane helix</keyword>
<keyword evidence="3" id="KW-0812">Transmembrane</keyword>
<evidence type="ECO:0000256" key="6">
    <source>
        <dbReference type="ARBA" id="ARBA00022989"/>
    </source>
</evidence>
<evidence type="ECO:0000256" key="7">
    <source>
        <dbReference type="ARBA" id="ARBA00023136"/>
    </source>
</evidence>
<proteinExistence type="predicted"/>
<feature type="region of interest" description="Disordered" evidence="9">
    <location>
        <begin position="43"/>
        <end position="78"/>
    </location>
</feature>
<protein>
    <recommendedName>
        <fullName evidence="12">F-box domain-containing protein</fullName>
    </recommendedName>
</protein>
<dbReference type="Proteomes" id="UP000320333">
    <property type="component" value="Unassembled WGS sequence"/>
</dbReference>
<comment type="caution">
    <text evidence="10">The sequence shown here is derived from an EMBL/GenBank/DDBJ whole genome shotgun (WGS) entry which is preliminary data.</text>
</comment>
<name>A0A507ESC3_9FUNG</name>
<dbReference type="PANTHER" id="PTHR48063">
    <property type="entry name" value="LRR RECEPTOR-LIKE KINASE"/>
    <property type="match status" value="1"/>
</dbReference>
<feature type="compositionally biased region" description="Polar residues" evidence="9">
    <location>
        <begin position="64"/>
        <end position="77"/>
    </location>
</feature>
<dbReference type="Gene3D" id="3.80.10.10">
    <property type="entry name" value="Ribonuclease Inhibitor"/>
    <property type="match status" value="1"/>
</dbReference>
<organism evidence="10 11">
    <name type="scientific">Chytriomyces confervae</name>
    <dbReference type="NCBI Taxonomy" id="246404"/>
    <lineage>
        <taxon>Eukaryota</taxon>
        <taxon>Fungi</taxon>
        <taxon>Fungi incertae sedis</taxon>
        <taxon>Chytridiomycota</taxon>
        <taxon>Chytridiomycota incertae sedis</taxon>
        <taxon>Chytridiomycetes</taxon>
        <taxon>Chytridiales</taxon>
        <taxon>Chytriomycetaceae</taxon>
        <taxon>Chytriomyces</taxon>
    </lineage>
</organism>
<evidence type="ECO:0000256" key="5">
    <source>
        <dbReference type="ARBA" id="ARBA00022737"/>
    </source>
</evidence>
<dbReference type="InterPro" id="IPR001611">
    <property type="entry name" value="Leu-rich_rpt"/>
</dbReference>